<dbReference type="EMBL" id="BMAY01000002">
    <property type="protein sequence ID" value="GFZ26489.1"/>
    <property type="molecule type" value="Genomic_DNA"/>
</dbReference>
<dbReference type="PANTHER" id="PTHR43562:SF3">
    <property type="entry name" value="SODIUM ION_PROTON EXCHANGER (EUROFUNG)"/>
    <property type="match status" value="1"/>
</dbReference>
<comment type="similarity">
    <text evidence="2">Belongs to the monovalent cation:proton antiporter 2 (CPA2) transporter (TC 2.A.37) family.</text>
</comment>
<evidence type="ECO:0000256" key="8">
    <source>
        <dbReference type="ARBA" id="ARBA00023065"/>
    </source>
</evidence>
<feature type="domain" description="Cation/H+ exchanger transmembrane" evidence="12">
    <location>
        <begin position="11"/>
        <end position="375"/>
    </location>
</feature>
<evidence type="ECO:0000313" key="14">
    <source>
        <dbReference type="Proteomes" id="UP000677218"/>
    </source>
</evidence>
<dbReference type="AlphaFoldDB" id="A0A916VIX1"/>
<keyword evidence="5 11" id="KW-0812">Transmembrane</keyword>
<evidence type="ECO:0000256" key="10">
    <source>
        <dbReference type="ARBA" id="ARBA00023201"/>
    </source>
</evidence>
<dbReference type="Proteomes" id="UP000677218">
    <property type="component" value="Unassembled WGS sequence"/>
</dbReference>
<evidence type="ECO:0000256" key="1">
    <source>
        <dbReference type="ARBA" id="ARBA00004141"/>
    </source>
</evidence>
<feature type="transmembrane region" description="Helical" evidence="11">
    <location>
        <begin position="218"/>
        <end position="246"/>
    </location>
</feature>
<evidence type="ECO:0000256" key="7">
    <source>
        <dbReference type="ARBA" id="ARBA00023053"/>
    </source>
</evidence>
<reference evidence="13" key="1">
    <citation type="submission" date="2020-08" db="EMBL/GenBank/DDBJ databases">
        <title>Taxonomic study for Lactobacillus species isolated from hardwood bark.</title>
        <authorList>
            <person name="Tohno M."/>
            <person name="Tanizawa Y."/>
        </authorList>
    </citation>
    <scope>NUCLEOTIDE SEQUENCE</scope>
    <source>
        <strain evidence="13">B40</strain>
    </source>
</reference>
<evidence type="ECO:0000256" key="2">
    <source>
        <dbReference type="ARBA" id="ARBA00005551"/>
    </source>
</evidence>
<feature type="transmembrane region" description="Helical" evidence="11">
    <location>
        <begin position="180"/>
        <end position="198"/>
    </location>
</feature>
<evidence type="ECO:0000256" key="4">
    <source>
        <dbReference type="ARBA" id="ARBA00022449"/>
    </source>
</evidence>
<sequence length="389" mass="42143">MHFVGQLILILLISSLLGQLFARLNLPAVIGQLLSGIVLGPAILGWVHPGEIVSLFSEFGVILLMFLAGLESDLDLLKKYMKLSVTIATMGVILPVVLIGGACMAFGMKFLEALFIGIVFAATSVSISVVVLKEAGQMNTRAGSAILGAAVVDDILAVIVLSLFTSFSHEGGKTGLTNNFFINLLIEIAYFVVVWLIYRFVAPYFMKLAEKIEVNYSVVIGSLVLALTMAWAADFVGLSAVVGAFFGGLAIRQTPQHQEVQSSVSAIGYSIFIPVFFADIGLSMTFASFWKDFVFIVVMTILALFSKFWAGKYSSELFGFTKDEGNIVGAGMISRGEVALIVAQIGINYHLFPKDIYSSLILVIIVTTVLSPFILNYFIKRHQKNSSMA</sequence>
<keyword evidence="3" id="KW-0813">Transport</keyword>
<proteinExistence type="inferred from homology"/>
<protein>
    <submittedName>
        <fullName evidence="13">Na+/H+ antiporter</fullName>
    </submittedName>
</protein>
<dbReference type="Pfam" id="PF00999">
    <property type="entry name" value="Na_H_Exchanger"/>
    <property type="match status" value="1"/>
</dbReference>
<feature type="transmembrane region" description="Helical" evidence="11">
    <location>
        <begin position="266"/>
        <end position="286"/>
    </location>
</feature>
<comment type="caution">
    <text evidence="13">The sequence shown here is derived from an EMBL/GenBank/DDBJ whole genome shotgun (WGS) entry which is preliminary data.</text>
</comment>
<evidence type="ECO:0000256" key="11">
    <source>
        <dbReference type="SAM" id="Phobius"/>
    </source>
</evidence>
<keyword evidence="14" id="KW-1185">Reference proteome</keyword>
<accession>A0A916VIX1</accession>
<keyword evidence="6 11" id="KW-1133">Transmembrane helix</keyword>
<name>A0A916VIX1_9LACO</name>
<feature type="transmembrane region" description="Helical" evidence="11">
    <location>
        <begin position="80"/>
        <end position="107"/>
    </location>
</feature>
<dbReference type="GO" id="GO:1902600">
    <property type="term" value="P:proton transmembrane transport"/>
    <property type="evidence" value="ECO:0007669"/>
    <property type="project" value="InterPro"/>
</dbReference>
<keyword evidence="4" id="KW-0050">Antiport</keyword>
<gene>
    <name evidence="13" type="ORF">LCB40_03690</name>
</gene>
<keyword evidence="8" id="KW-0406">Ion transport</keyword>
<dbReference type="InterPro" id="IPR006153">
    <property type="entry name" value="Cation/H_exchanger_TM"/>
</dbReference>
<dbReference type="InterPro" id="IPR038770">
    <property type="entry name" value="Na+/solute_symporter_sf"/>
</dbReference>
<keyword evidence="7" id="KW-0915">Sodium</keyword>
<evidence type="ECO:0000256" key="6">
    <source>
        <dbReference type="ARBA" id="ARBA00022989"/>
    </source>
</evidence>
<evidence type="ECO:0000256" key="3">
    <source>
        <dbReference type="ARBA" id="ARBA00022448"/>
    </source>
</evidence>
<keyword evidence="9 11" id="KW-0472">Membrane</keyword>
<dbReference type="PANTHER" id="PTHR43562">
    <property type="entry name" value="NAPA-TYPE SODIUM/HYDROGEN ANTIPORTER"/>
    <property type="match status" value="1"/>
</dbReference>
<feature type="transmembrane region" description="Helical" evidence="11">
    <location>
        <begin position="356"/>
        <end position="379"/>
    </location>
</feature>
<feature type="transmembrane region" description="Helical" evidence="11">
    <location>
        <begin position="144"/>
        <end position="168"/>
    </location>
</feature>
<keyword evidence="10" id="KW-0739">Sodium transport</keyword>
<feature type="transmembrane region" description="Helical" evidence="11">
    <location>
        <begin position="293"/>
        <end position="310"/>
    </location>
</feature>
<feature type="transmembrane region" description="Helical" evidence="11">
    <location>
        <begin position="46"/>
        <end position="68"/>
    </location>
</feature>
<feature type="transmembrane region" description="Helical" evidence="11">
    <location>
        <begin position="113"/>
        <end position="132"/>
    </location>
</feature>
<dbReference type="GO" id="GO:0006814">
    <property type="term" value="P:sodium ion transport"/>
    <property type="evidence" value="ECO:0007669"/>
    <property type="project" value="UniProtKB-KW"/>
</dbReference>
<dbReference type="Gene3D" id="1.20.1530.20">
    <property type="match status" value="1"/>
</dbReference>
<evidence type="ECO:0000259" key="12">
    <source>
        <dbReference type="Pfam" id="PF00999"/>
    </source>
</evidence>
<dbReference type="GO" id="GO:0015297">
    <property type="term" value="F:antiporter activity"/>
    <property type="evidence" value="ECO:0007669"/>
    <property type="project" value="UniProtKB-KW"/>
</dbReference>
<organism evidence="13 14">
    <name type="scientific">Lactobacillus corticis</name>
    <dbReference type="NCBI Taxonomy" id="2201249"/>
    <lineage>
        <taxon>Bacteria</taxon>
        <taxon>Bacillati</taxon>
        <taxon>Bacillota</taxon>
        <taxon>Bacilli</taxon>
        <taxon>Lactobacillales</taxon>
        <taxon>Lactobacillaceae</taxon>
        <taxon>Lactobacillus</taxon>
    </lineage>
</organism>
<evidence type="ECO:0000256" key="5">
    <source>
        <dbReference type="ARBA" id="ARBA00022692"/>
    </source>
</evidence>
<evidence type="ECO:0000313" key="13">
    <source>
        <dbReference type="EMBL" id="GFZ26489.1"/>
    </source>
</evidence>
<dbReference type="RefSeq" id="WP_212780191.1">
    <property type="nucleotide sequence ID" value="NZ_BMAY01000002.1"/>
</dbReference>
<evidence type="ECO:0000256" key="9">
    <source>
        <dbReference type="ARBA" id="ARBA00023136"/>
    </source>
</evidence>
<dbReference type="GO" id="GO:0016020">
    <property type="term" value="C:membrane"/>
    <property type="evidence" value="ECO:0007669"/>
    <property type="project" value="UniProtKB-SubCell"/>
</dbReference>
<comment type="subcellular location">
    <subcellularLocation>
        <location evidence="1">Membrane</location>
        <topology evidence="1">Multi-pass membrane protein</topology>
    </subcellularLocation>
</comment>